<gene>
    <name evidence="8" type="ORF">LVIROSA_LOCUS3367</name>
</gene>
<protein>
    <recommendedName>
        <fullName evidence="3">phosphopyruvate hydratase</fullName>
        <ecNumber evidence="3">4.2.1.11</ecNumber>
    </recommendedName>
</protein>
<evidence type="ECO:0000256" key="3">
    <source>
        <dbReference type="ARBA" id="ARBA00012058"/>
    </source>
</evidence>
<evidence type="ECO:0000256" key="4">
    <source>
        <dbReference type="ARBA" id="ARBA00023152"/>
    </source>
</evidence>
<evidence type="ECO:0000313" key="9">
    <source>
        <dbReference type="Proteomes" id="UP001157418"/>
    </source>
</evidence>
<evidence type="ECO:0000256" key="5">
    <source>
        <dbReference type="ARBA" id="ARBA00023239"/>
    </source>
</evidence>
<feature type="domain" description="Enolase C-terminal TIM barrel" evidence="7">
    <location>
        <begin position="2"/>
        <end position="33"/>
    </location>
</feature>
<dbReference type="InterPro" id="IPR036849">
    <property type="entry name" value="Enolase-like_C_sf"/>
</dbReference>
<sequence>MITSECDDKVQIVGDDLLATNPTAISKKKRKRSTKSSEGILGEFETQRTKKKKKKKVNMPNAAEMQWRASQDFAAENYMMPPGHL</sequence>
<evidence type="ECO:0000313" key="8">
    <source>
        <dbReference type="EMBL" id="CAH1415527.1"/>
    </source>
</evidence>
<keyword evidence="9" id="KW-1185">Reference proteome</keyword>
<dbReference type="EC" id="4.2.1.11" evidence="3"/>
<comment type="caution">
    <text evidence="8">The sequence shown here is derived from an EMBL/GenBank/DDBJ whole genome shotgun (WGS) entry which is preliminary data.</text>
</comment>
<evidence type="ECO:0000256" key="6">
    <source>
        <dbReference type="SAM" id="MobiDB-lite"/>
    </source>
</evidence>
<dbReference type="AlphaFoldDB" id="A0AAU9LMC3"/>
<feature type="region of interest" description="Disordered" evidence="6">
    <location>
        <begin position="24"/>
        <end position="64"/>
    </location>
</feature>
<keyword evidence="4" id="KW-0324">Glycolysis</keyword>
<dbReference type="Gene3D" id="3.20.20.120">
    <property type="entry name" value="Enolase-like C-terminal domain"/>
    <property type="match status" value="1"/>
</dbReference>
<name>A0AAU9LMC3_9ASTR</name>
<comment type="pathway">
    <text evidence="1">Carbohydrate degradation; glycolysis; pyruvate from D-glyceraldehyde 3-phosphate: step 4/5.</text>
</comment>
<reference evidence="8 9" key="1">
    <citation type="submission" date="2022-01" db="EMBL/GenBank/DDBJ databases">
        <authorList>
            <person name="Xiong W."/>
            <person name="Schranz E."/>
        </authorList>
    </citation>
    <scope>NUCLEOTIDE SEQUENCE [LARGE SCALE GENOMIC DNA]</scope>
</reference>
<evidence type="ECO:0000256" key="2">
    <source>
        <dbReference type="ARBA" id="ARBA00009604"/>
    </source>
</evidence>
<dbReference type="GO" id="GO:0004634">
    <property type="term" value="F:phosphopyruvate hydratase activity"/>
    <property type="evidence" value="ECO:0007669"/>
    <property type="project" value="UniProtKB-EC"/>
</dbReference>
<dbReference type="Pfam" id="PF00113">
    <property type="entry name" value="Enolase_C"/>
    <property type="match status" value="1"/>
</dbReference>
<evidence type="ECO:0000259" key="7">
    <source>
        <dbReference type="Pfam" id="PF00113"/>
    </source>
</evidence>
<dbReference type="InterPro" id="IPR020810">
    <property type="entry name" value="Enolase_C"/>
</dbReference>
<dbReference type="GO" id="GO:0006096">
    <property type="term" value="P:glycolytic process"/>
    <property type="evidence" value="ECO:0007669"/>
    <property type="project" value="UniProtKB-KW"/>
</dbReference>
<organism evidence="8 9">
    <name type="scientific">Lactuca virosa</name>
    <dbReference type="NCBI Taxonomy" id="75947"/>
    <lineage>
        <taxon>Eukaryota</taxon>
        <taxon>Viridiplantae</taxon>
        <taxon>Streptophyta</taxon>
        <taxon>Embryophyta</taxon>
        <taxon>Tracheophyta</taxon>
        <taxon>Spermatophyta</taxon>
        <taxon>Magnoliopsida</taxon>
        <taxon>eudicotyledons</taxon>
        <taxon>Gunneridae</taxon>
        <taxon>Pentapetalae</taxon>
        <taxon>asterids</taxon>
        <taxon>campanulids</taxon>
        <taxon>Asterales</taxon>
        <taxon>Asteraceae</taxon>
        <taxon>Cichorioideae</taxon>
        <taxon>Cichorieae</taxon>
        <taxon>Lactucinae</taxon>
        <taxon>Lactuca</taxon>
    </lineage>
</organism>
<comment type="similarity">
    <text evidence="2">Belongs to the enolase family.</text>
</comment>
<proteinExistence type="inferred from homology"/>
<dbReference type="Proteomes" id="UP001157418">
    <property type="component" value="Unassembled WGS sequence"/>
</dbReference>
<evidence type="ECO:0000256" key="1">
    <source>
        <dbReference type="ARBA" id="ARBA00005031"/>
    </source>
</evidence>
<dbReference type="EMBL" id="CAKMRJ010000001">
    <property type="protein sequence ID" value="CAH1415527.1"/>
    <property type="molecule type" value="Genomic_DNA"/>
</dbReference>
<keyword evidence="5" id="KW-0456">Lyase</keyword>
<accession>A0AAU9LMC3</accession>